<gene>
    <name evidence="2" type="ORF">EDS130_LOCUS1282</name>
</gene>
<keyword evidence="1" id="KW-1133">Transmembrane helix</keyword>
<accession>A0A813N741</accession>
<keyword evidence="1" id="KW-0812">Transmembrane</keyword>
<evidence type="ECO:0000313" key="3">
    <source>
        <dbReference type="Proteomes" id="UP000663852"/>
    </source>
</evidence>
<feature type="transmembrane region" description="Helical" evidence="1">
    <location>
        <begin position="240"/>
        <end position="258"/>
    </location>
</feature>
<protein>
    <submittedName>
        <fullName evidence="2">Uncharacterized protein</fullName>
    </submittedName>
</protein>
<organism evidence="2 3">
    <name type="scientific">Adineta ricciae</name>
    <name type="common">Rotifer</name>
    <dbReference type="NCBI Taxonomy" id="249248"/>
    <lineage>
        <taxon>Eukaryota</taxon>
        <taxon>Metazoa</taxon>
        <taxon>Spiralia</taxon>
        <taxon>Gnathifera</taxon>
        <taxon>Rotifera</taxon>
        <taxon>Eurotatoria</taxon>
        <taxon>Bdelloidea</taxon>
        <taxon>Adinetida</taxon>
        <taxon>Adinetidae</taxon>
        <taxon>Adineta</taxon>
    </lineage>
</organism>
<keyword evidence="1" id="KW-0472">Membrane</keyword>
<feature type="transmembrane region" description="Helical" evidence="1">
    <location>
        <begin position="171"/>
        <end position="196"/>
    </location>
</feature>
<dbReference type="Gene3D" id="1.20.140.150">
    <property type="match status" value="1"/>
</dbReference>
<name>A0A813N741_ADIRI</name>
<dbReference type="Proteomes" id="UP000663852">
    <property type="component" value="Unassembled WGS sequence"/>
</dbReference>
<proteinExistence type="predicted"/>
<sequence length="264" mass="29371">MSKIPQWNYSLAEKTMKSDEHYLKKSTTSRSIQTMEKGKILYFGVFIMVVVAFIFHVTAMGHNHWKKASLRNGTAPVGGFSDPVSIGLFTRCQTFNSTRGESCAPNLFKNDVNCTASNCLLRFANPSCSCDYLPSTKGIAACAIIASIFLGLAIIILFIHSINTSETRSIGLILGLFPLLLLLFAFIFILITLILVGSYLSRDIMSILGESSGITDIPTLRDRTREYYKVRVDWSTGLEIISLFFTFVSLVLYSAFVFKFGRSS</sequence>
<evidence type="ECO:0000256" key="1">
    <source>
        <dbReference type="SAM" id="Phobius"/>
    </source>
</evidence>
<comment type="caution">
    <text evidence="2">The sequence shown here is derived from an EMBL/GenBank/DDBJ whole genome shotgun (WGS) entry which is preliminary data.</text>
</comment>
<reference evidence="2" key="1">
    <citation type="submission" date="2021-02" db="EMBL/GenBank/DDBJ databases">
        <authorList>
            <person name="Nowell W R."/>
        </authorList>
    </citation>
    <scope>NUCLEOTIDE SEQUENCE</scope>
</reference>
<feature type="transmembrane region" description="Helical" evidence="1">
    <location>
        <begin position="138"/>
        <end position="159"/>
    </location>
</feature>
<dbReference type="OrthoDB" id="10059307at2759"/>
<dbReference type="AlphaFoldDB" id="A0A813N741"/>
<feature type="transmembrane region" description="Helical" evidence="1">
    <location>
        <begin position="40"/>
        <end position="59"/>
    </location>
</feature>
<dbReference type="EMBL" id="CAJNOJ010000003">
    <property type="protein sequence ID" value="CAF0733707.1"/>
    <property type="molecule type" value="Genomic_DNA"/>
</dbReference>
<evidence type="ECO:0000313" key="2">
    <source>
        <dbReference type="EMBL" id="CAF0733707.1"/>
    </source>
</evidence>